<evidence type="ECO:0000256" key="2">
    <source>
        <dbReference type="ARBA" id="ARBA00022473"/>
    </source>
</evidence>
<evidence type="ECO:0000313" key="10">
    <source>
        <dbReference type="EMBL" id="KAF2089618.1"/>
    </source>
</evidence>
<dbReference type="PANTHER" id="PTHR45793:SF5">
    <property type="entry name" value="HOMEOTIC PROTEIN OCELLILESS"/>
    <property type="match status" value="1"/>
</dbReference>
<dbReference type="PROSITE" id="PS50071">
    <property type="entry name" value="HOMEOBOX_2"/>
    <property type="match status" value="2"/>
</dbReference>
<dbReference type="Proteomes" id="UP000799776">
    <property type="component" value="Unassembled WGS sequence"/>
</dbReference>
<dbReference type="AlphaFoldDB" id="A0A6A5YD47"/>
<dbReference type="InterPro" id="IPR009057">
    <property type="entry name" value="Homeodomain-like_sf"/>
</dbReference>
<reference evidence="10" key="1">
    <citation type="journal article" date="2020" name="Stud. Mycol.">
        <title>101 Dothideomycetes genomes: a test case for predicting lifestyles and emergence of pathogens.</title>
        <authorList>
            <person name="Haridas S."/>
            <person name="Albert R."/>
            <person name="Binder M."/>
            <person name="Bloem J."/>
            <person name="Labutti K."/>
            <person name="Salamov A."/>
            <person name="Andreopoulos B."/>
            <person name="Baker S."/>
            <person name="Barry K."/>
            <person name="Bills G."/>
            <person name="Bluhm B."/>
            <person name="Cannon C."/>
            <person name="Castanera R."/>
            <person name="Culley D."/>
            <person name="Daum C."/>
            <person name="Ezra D."/>
            <person name="Gonzalez J."/>
            <person name="Henrissat B."/>
            <person name="Kuo A."/>
            <person name="Liang C."/>
            <person name="Lipzen A."/>
            <person name="Lutzoni F."/>
            <person name="Magnuson J."/>
            <person name="Mondo S."/>
            <person name="Nolan M."/>
            <person name="Ohm R."/>
            <person name="Pangilinan J."/>
            <person name="Park H.-J."/>
            <person name="Ramirez L."/>
            <person name="Alfaro M."/>
            <person name="Sun H."/>
            <person name="Tritt A."/>
            <person name="Yoshinaga Y."/>
            <person name="Zwiers L.-H."/>
            <person name="Turgeon B."/>
            <person name="Goodwin S."/>
            <person name="Spatafora J."/>
            <person name="Crous P."/>
            <person name="Grigoriev I."/>
        </authorList>
    </citation>
    <scope>NUCLEOTIDE SEQUENCE</scope>
    <source>
        <strain evidence="10">CBS 121410</strain>
    </source>
</reference>
<evidence type="ECO:0000256" key="3">
    <source>
        <dbReference type="ARBA" id="ARBA00023125"/>
    </source>
</evidence>
<dbReference type="Pfam" id="PF00046">
    <property type="entry name" value="Homeodomain"/>
    <property type="match status" value="2"/>
</dbReference>
<sequence length="250" mass="27703">MADENAGAEAPTVPPQETDAPAAPEEAAVDAPAAETQPEQPSGSSPPVAAKDLLPSASHATGPEATTDDHPAHSLVNNVSARGLPLHDSRNLKEWQRDILEGHYQQQHKPDINTKKRFAKAIGVPLVRINKWFQNRRARAKLGLQRQPVYGFSREQDDILKANYQEQRMPSLIDRKGLAEDMNVPLLKVNAWFHYRLKKSRKELEKQQGQSQPLAFEFVQDESPTTLRNHGVTSSHSASGKKNFSSLKAT</sequence>
<comment type="subcellular location">
    <subcellularLocation>
        <location evidence="1 6 7">Nucleus</location>
    </subcellularLocation>
</comment>
<evidence type="ECO:0000256" key="8">
    <source>
        <dbReference type="SAM" id="MobiDB-lite"/>
    </source>
</evidence>
<keyword evidence="5 6" id="KW-0539">Nucleus</keyword>
<dbReference type="PANTHER" id="PTHR45793">
    <property type="entry name" value="HOMEOBOX PROTEIN"/>
    <property type="match status" value="1"/>
</dbReference>
<evidence type="ECO:0000256" key="4">
    <source>
        <dbReference type="ARBA" id="ARBA00023155"/>
    </source>
</evidence>
<feature type="compositionally biased region" description="Low complexity" evidence="8">
    <location>
        <begin position="15"/>
        <end position="38"/>
    </location>
</feature>
<feature type="domain" description="Homeobox" evidence="9">
    <location>
        <begin position="96"/>
        <end position="143"/>
    </location>
</feature>
<name>A0A6A5YD47_9PEZI</name>
<proteinExistence type="predicted"/>
<dbReference type="CDD" id="cd00086">
    <property type="entry name" value="homeodomain"/>
    <property type="match status" value="1"/>
</dbReference>
<evidence type="ECO:0000256" key="1">
    <source>
        <dbReference type="ARBA" id="ARBA00004123"/>
    </source>
</evidence>
<feature type="DNA-binding region" description="Homeobox" evidence="6">
    <location>
        <begin position="98"/>
        <end position="144"/>
    </location>
</feature>
<dbReference type="GO" id="GO:0000981">
    <property type="term" value="F:DNA-binding transcription factor activity, RNA polymerase II-specific"/>
    <property type="evidence" value="ECO:0007669"/>
    <property type="project" value="InterPro"/>
</dbReference>
<evidence type="ECO:0000256" key="5">
    <source>
        <dbReference type="ARBA" id="ARBA00023242"/>
    </source>
</evidence>
<dbReference type="GO" id="GO:0005634">
    <property type="term" value="C:nucleus"/>
    <property type="evidence" value="ECO:0007669"/>
    <property type="project" value="UniProtKB-SubCell"/>
</dbReference>
<keyword evidence="11" id="KW-1185">Reference proteome</keyword>
<keyword evidence="4 6" id="KW-0371">Homeobox</keyword>
<dbReference type="PROSITE" id="PS00027">
    <property type="entry name" value="HOMEOBOX_1"/>
    <property type="match status" value="1"/>
</dbReference>
<dbReference type="Gene3D" id="1.10.10.60">
    <property type="entry name" value="Homeodomain-like"/>
    <property type="match status" value="2"/>
</dbReference>
<dbReference type="GO" id="GO:0000978">
    <property type="term" value="F:RNA polymerase II cis-regulatory region sequence-specific DNA binding"/>
    <property type="evidence" value="ECO:0007669"/>
    <property type="project" value="TreeGrafter"/>
</dbReference>
<keyword evidence="2" id="KW-0217">Developmental protein</keyword>
<feature type="domain" description="Homeobox" evidence="9">
    <location>
        <begin position="143"/>
        <end position="203"/>
    </location>
</feature>
<evidence type="ECO:0000259" key="9">
    <source>
        <dbReference type="PROSITE" id="PS50071"/>
    </source>
</evidence>
<feature type="compositionally biased region" description="Polar residues" evidence="8">
    <location>
        <begin position="222"/>
        <end position="250"/>
    </location>
</feature>
<dbReference type="SUPFAM" id="SSF46689">
    <property type="entry name" value="Homeodomain-like"/>
    <property type="match status" value="2"/>
</dbReference>
<feature type="DNA-binding region" description="Homeobox" evidence="6">
    <location>
        <begin position="145"/>
        <end position="204"/>
    </location>
</feature>
<dbReference type="OrthoDB" id="3946158at2759"/>
<dbReference type="InterPro" id="IPR017970">
    <property type="entry name" value="Homeobox_CS"/>
</dbReference>
<keyword evidence="3 6" id="KW-0238">DNA-binding</keyword>
<protein>
    <recommendedName>
        <fullName evidence="9">Homeobox domain-containing protein</fullName>
    </recommendedName>
</protein>
<evidence type="ECO:0000256" key="7">
    <source>
        <dbReference type="RuleBase" id="RU000682"/>
    </source>
</evidence>
<dbReference type="EMBL" id="ML978714">
    <property type="protein sequence ID" value="KAF2089618.1"/>
    <property type="molecule type" value="Genomic_DNA"/>
</dbReference>
<feature type="region of interest" description="Disordered" evidence="8">
    <location>
        <begin position="1"/>
        <end position="75"/>
    </location>
</feature>
<evidence type="ECO:0000313" key="11">
    <source>
        <dbReference type="Proteomes" id="UP000799776"/>
    </source>
</evidence>
<accession>A0A6A5YD47</accession>
<organism evidence="10 11">
    <name type="scientific">Saccharata proteae CBS 121410</name>
    <dbReference type="NCBI Taxonomy" id="1314787"/>
    <lineage>
        <taxon>Eukaryota</taxon>
        <taxon>Fungi</taxon>
        <taxon>Dikarya</taxon>
        <taxon>Ascomycota</taxon>
        <taxon>Pezizomycotina</taxon>
        <taxon>Dothideomycetes</taxon>
        <taxon>Dothideomycetes incertae sedis</taxon>
        <taxon>Botryosphaeriales</taxon>
        <taxon>Saccharataceae</taxon>
        <taxon>Saccharata</taxon>
    </lineage>
</organism>
<gene>
    <name evidence="10" type="ORF">K490DRAFT_55204</name>
</gene>
<dbReference type="SMART" id="SM00389">
    <property type="entry name" value="HOX"/>
    <property type="match status" value="2"/>
</dbReference>
<feature type="region of interest" description="Disordered" evidence="8">
    <location>
        <begin position="204"/>
        <end position="250"/>
    </location>
</feature>
<evidence type="ECO:0000256" key="6">
    <source>
        <dbReference type="PROSITE-ProRule" id="PRU00108"/>
    </source>
</evidence>
<dbReference type="InterPro" id="IPR001356">
    <property type="entry name" value="HD"/>
</dbReference>